<comment type="caution">
    <text evidence="6">The sequence shown here is derived from an EMBL/GenBank/DDBJ whole genome shotgun (WGS) entry which is preliminary data.</text>
</comment>
<dbReference type="InterPro" id="IPR012967">
    <property type="entry name" value="COMT_dimerisation"/>
</dbReference>
<keyword evidence="1 6" id="KW-0489">Methyltransferase</keyword>
<dbReference type="InterPro" id="IPR001077">
    <property type="entry name" value="COMT_C"/>
</dbReference>
<accession>A0A5S3PAV8</accession>
<dbReference type="Pfam" id="PF08100">
    <property type="entry name" value="Dimerisation"/>
    <property type="match status" value="1"/>
</dbReference>
<sequence length="367" mass="39639">MPGWRGGWLNRFVARPGFQSWASRFFLTRRQVRRDGAAIFDIVQGFVQSQVLMALVELDLLYRLRAGPQTSGALGQATGIAPDRMEILLQAAAALGLLKRGRQGRFALARKGAALMGVPGLEAMIRHHRAFYRDLEDPVALLRGPKQTALSQFWPYVFGAGGDIDPVVARTYSDLMAQSQRLVAEDTLRAVSFGDTGTLLDIGGGSGAFIEAVGIAHPSVRMMLFDLPAVVPVAEARIRQAGMSGRTSIHAGSFRDDPLPQGADTISLIRVLYDHSDDTVRALLAKVFDGLPPGGRLIISEPMGGGARPDRAGDVYFAFYTMAMQTGRTRSADQIAALCRESGFVGIKSPEPARGYVTRTLVAGKPR</sequence>
<dbReference type="PANTHER" id="PTHR43712:SF2">
    <property type="entry name" value="O-METHYLTRANSFERASE CICE"/>
    <property type="match status" value="1"/>
</dbReference>
<evidence type="ECO:0000313" key="6">
    <source>
        <dbReference type="EMBL" id="TMM50636.1"/>
    </source>
</evidence>
<keyword evidence="3" id="KW-0949">S-adenosyl-L-methionine</keyword>
<dbReference type="OrthoDB" id="7418600at2"/>
<dbReference type="Gene3D" id="1.10.10.10">
    <property type="entry name" value="Winged helix-like DNA-binding domain superfamily/Winged helix DNA-binding domain"/>
    <property type="match status" value="1"/>
</dbReference>
<protein>
    <submittedName>
        <fullName evidence="6">Methyltransferase domain-containing protein</fullName>
    </submittedName>
</protein>
<reference evidence="6 7" key="1">
    <citation type="submission" date="2019-05" db="EMBL/GenBank/DDBJ databases">
        <title>Sulfitobacter sabulilitoris sp. nov., isolated from a marine sand.</title>
        <authorList>
            <person name="Yoon J.-H."/>
        </authorList>
    </citation>
    <scope>NUCLEOTIDE SEQUENCE [LARGE SCALE GENOMIC DNA]</scope>
    <source>
        <strain evidence="6 7">HSMS-29</strain>
    </source>
</reference>
<keyword evidence="7" id="KW-1185">Reference proteome</keyword>
<proteinExistence type="predicted"/>
<evidence type="ECO:0000259" key="4">
    <source>
        <dbReference type="Pfam" id="PF00891"/>
    </source>
</evidence>
<evidence type="ECO:0000256" key="2">
    <source>
        <dbReference type="ARBA" id="ARBA00022679"/>
    </source>
</evidence>
<dbReference type="InterPro" id="IPR029063">
    <property type="entry name" value="SAM-dependent_MTases_sf"/>
</dbReference>
<evidence type="ECO:0000313" key="7">
    <source>
        <dbReference type="Proteomes" id="UP000309550"/>
    </source>
</evidence>
<dbReference type="PANTHER" id="PTHR43712">
    <property type="entry name" value="PUTATIVE (AFU_ORTHOLOGUE AFUA_4G14580)-RELATED"/>
    <property type="match status" value="1"/>
</dbReference>
<keyword evidence="2 6" id="KW-0808">Transferase</keyword>
<dbReference type="AlphaFoldDB" id="A0A5S3PAV8"/>
<dbReference type="InterPro" id="IPR036390">
    <property type="entry name" value="WH_DNA-bd_sf"/>
</dbReference>
<dbReference type="SUPFAM" id="SSF46785">
    <property type="entry name" value="Winged helix' DNA-binding domain"/>
    <property type="match status" value="1"/>
</dbReference>
<dbReference type="GO" id="GO:0032259">
    <property type="term" value="P:methylation"/>
    <property type="evidence" value="ECO:0007669"/>
    <property type="project" value="UniProtKB-KW"/>
</dbReference>
<dbReference type="CDD" id="cd02440">
    <property type="entry name" value="AdoMet_MTases"/>
    <property type="match status" value="1"/>
</dbReference>
<gene>
    <name evidence="6" type="ORF">FDT80_17110</name>
</gene>
<feature type="domain" description="O-methyltransferase dimerisation" evidence="5">
    <location>
        <begin position="41"/>
        <end position="111"/>
    </location>
</feature>
<dbReference type="GO" id="GO:0008171">
    <property type="term" value="F:O-methyltransferase activity"/>
    <property type="evidence" value="ECO:0007669"/>
    <property type="project" value="InterPro"/>
</dbReference>
<dbReference type="InterPro" id="IPR016461">
    <property type="entry name" value="COMT-like"/>
</dbReference>
<dbReference type="GO" id="GO:0046983">
    <property type="term" value="F:protein dimerization activity"/>
    <property type="evidence" value="ECO:0007669"/>
    <property type="project" value="InterPro"/>
</dbReference>
<feature type="domain" description="O-methyltransferase C-terminal" evidence="4">
    <location>
        <begin position="132"/>
        <end position="344"/>
    </location>
</feature>
<dbReference type="InterPro" id="IPR036388">
    <property type="entry name" value="WH-like_DNA-bd_sf"/>
</dbReference>
<dbReference type="EMBL" id="VANS01000006">
    <property type="protein sequence ID" value="TMM50636.1"/>
    <property type="molecule type" value="Genomic_DNA"/>
</dbReference>
<organism evidence="6 7">
    <name type="scientific">Sulfitobacter sabulilitoris</name>
    <dbReference type="NCBI Taxonomy" id="2562655"/>
    <lineage>
        <taxon>Bacteria</taxon>
        <taxon>Pseudomonadati</taxon>
        <taxon>Pseudomonadota</taxon>
        <taxon>Alphaproteobacteria</taxon>
        <taxon>Rhodobacterales</taxon>
        <taxon>Roseobacteraceae</taxon>
        <taxon>Sulfitobacter</taxon>
    </lineage>
</organism>
<dbReference type="Pfam" id="PF00891">
    <property type="entry name" value="Methyltransf_2"/>
    <property type="match status" value="1"/>
</dbReference>
<evidence type="ECO:0000259" key="5">
    <source>
        <dbReference type="Pfam" id="PF08100"/>
    </source>
</evidence>
<name>A0A5S3PAV8_9RHOB</name>
<dbReference type="PROSITE" id="PS51683">
    <property type="entry name" value="SAM_OMT_II"/>
    <property type="match status" value="1"/>
</dbReference>
<dbReference type="Proteomes" id="UP000309550">
    <property type="component" value="Unassembled WGS sequence"/>
</dbReference>
<evidence type="ECO:0000256" key="1">
    <source>
        <dbReference type="ARBA" id="ARBA00022603"/>
    </source>
</evidence>
<dbReference type="Gene3D" id="3.40.50.150">
    <property type="entry name" value="Vaccinia Virus protein VP39"/>
    <property type="match status" value="1"/>
</dbReference>
<dbReference type="SUPFAM" id="SSF53335">
    <property type="entry name" value="S-adenosyl-L-methionine-dependent methyltransferases"/>
    <property type="match status" value="1"/>
</dbReference>
<evidence type="ECO:0000256" key="3">
    <source>
        <dbReference type="ARBA" id="ARBA00022691"/>
    </source>
</evidence>